<dbReference type="Proteomes" id="UP001158576">
    <property type="component" value="Chromosome 2"/>
</dbReference>
<dbReference type="Gene3D" id="3.40.50.300">
    <property type="entry name" value="P-loop containing nucleotide triphosphate hydrolases"/>
    <property type="match status" value="1"/>
</dbReference>
<dbReference type="SUPFAM" id="SSF52540">
    <property type="entry name" value="P-loop containing nucleoside triphosphate hydrolases"/>
    <property type="match status" value="1"/>
</dbReference>
<keyword evidence="5" id="KW-0449">Lipoprotein</keyword>
<dbReference type="SMART" id="SM00174">
    <property type="entry name" value="RHO"/>
    <property type="match status" value="1"/>
</dbReference>
<evidence type="ECO:0000256" key="6">
    <source>
        <dbReference type="ARBA" id="ARBA00023289"/>
    </source>
</evidence>
<name>A0ABN7T4Q8_OIKDI</name>
<keyword evidence="6" id="KW-0636">Prenylation</keyword>
<evidence type="ECO:0000256" key="2">
    <source>
        <dbReference type="ARBA" id="ARBA00006270"/>
    </source>
</evidence>
<keyword evidence="3" id="KW-0547">Nucleotide-binding</keyword>
<dbReference type="Pfam" id="PF00071">
    <property type="entry name" value="Ras"/>
    <property type="match status" value="1"/>
</dbReference>
<dbReference type="InterPro" id="IPR001806">
    <property type="entry name" value="Small_GTPase"/>
</dbReference>
<feature type="region of interest" description="Disordered" evidence="7">
    <location>
        <begin position="173"/>
        <end position="200"/>
    </location>
</feature>
<dbReference type="EMBL" id="OU015567">
    <property type="protein sequence ID" value="CAG5112572.1"/>
    <property type="molecule type" value="Genomic_DNA"/>
</dbReference>
<dbReference type="PROSITE" id="PS51419">
    <property type="entry name" value="RAB"/>
    <property type="match status" value="1"/>
</dbReference>
<dbReference type="PROSITE" id="PS51421">
    <property type="entry name" value="RAS"/>
    <property type="match status" value="1"/>
</dbReference>
<reference evidence="8 9" key="1">
    <citation type="submission" date="2021-04" db="EMBL/GenBank/DDBJ databases">
        <authorList>
            <person name="Bliznina A."/>
        </authorList>
    </citation>
    <scope>NUCLEOTIDE SEQUENCE [LARGE SCALE GENOMIC DNA]</scope>
</reference>
<dbReference type="InterPro" id="IPR027417">
    <property type="entry name" value="P-loop_NTPase"/>
</dbReference>
<gene>
    <name evidence="8" type="ORF">OKIOD_LOCUS15535</name>
</gene>
<comment type="subcellular location">
    <subcellularLocation>
        <location evidence="1">Membrane</location>
        <topology evidence="1">Lipid-anchor</topology>
    </subcellularLocation>
</comment>
<dbReference type="PRINTS" id="PR00449">
    <property type="entry name" value="RASTRNSFRMNG"/>
</dbReference>
<accession>A0ABN7T4Q8</accession>
<dbReference type="PROSITE" id="PS51417">
    <property type="entry name" value="ARF"/>
    <property type="match status" value="1"/>
</dbReference>
<evidence type="ECO:0000256" key="5">
    <source>
        <dbReference type="ARBA" id="ARBA00023288"/>
    </source>
</evidence>
<dbReference type="PROSITE" id="PS51420">
    <property type="entry name" value="RHO"/>
    <property type="match status" value="1"/>
</dbReference>
<evidence type="ECO:0000256" key="3">
    <source>
        <dbReference type="ARBA" id="ARBA00022741"/>
    </source>
</evidence>
<keyword evidence="9" id="KW-1185">Reference proteome</keyword>
<dbReference type="NCBIfam" id="TIGR00231">
    <property type="entry name" value="small_GTP"/>
    <property type="match status" value="1"/>
</dbReference>
<dbReference type="InterPro" id="IPR050305">
    <property type="entry name" value="Small_GTPase_Rab"/>
</dbReference>
<dbReference type="SMART" id="SM00176">
    <property type="entry name" value="RAN"/>
    <property type="match status" value="1"/>
</dbReference>
<evidence type="ECO:0000256" key="7">
    <source>
        <dbReference type="SAM" id="MobiDB-lite"/>
    </source>
</evidence>
<protein>
    <submittedName>
        <fullName evidence="8">Oidioi.mRNA.OKI2018_I69.chr2.g6770.t1.cds</fullName>
    </submittedName>
</protein>
<evidence type="ECO:0000313" key="9">
    <source>
        <dbReference type="Proteomes" id="UP001158576"/>
    </source>
</evidence>
<proteinExistence type="inferred from homology"/>
<sequence length="200" mass="22712">MSAPHKQHDHLFKLLIIGNAGVGKSSILVRFADNIFTQSYITTIGVDFKIRTIEVEGKKIKLQIWDTAGQERFRTITATYYRGAHGVVVVYDLTDAESFTGVQKWINEIQNHCEDVPRVLVGNKVDSPNRVVEKNDADMYAQQQNIKYFETSAKSNIGVEEMFTEITRQALHQKVQSSAPSNEPIKLNNQQQKQKKPCCK</sequence>
<evidence type="ECO:0000313" key="8">
    <source>
        <dbReference type="EMBL" id="CAG5112572.1"/>
    </source>
</evidence>
<evidence type="ECO:0000256" key="1">
    <source>
        <dbReference type="ARBA" id="ARBA00004635"/>
    </source>
</evidence>
<evidence type="ECO:0000256" key="4">
    <source>
        <dbReference type="ARBA" id="ARBA00023134"/>
    </source>
</evidence>
<dbReference type="InterPro" id="IPR005225">
    <property type="entry name" value="Small_GTP-bd"/>
</dbReference>
<dbReference type="SMART" id="SM00175">
    <property type="entry name" value="RAB"/>
    <property type="match status" value="1"/>
</dbReference>
<keyword evidence="4" id="KW-0342">GTP-binding</keyword>
<dbReference type="SMART" id="SM00173">
    <property type="entry name" value="RAS"/>
    <property type="match status" value="1"/>
</dbReference>
<comment type="similarity">
    <text evidence="2">Belongs to the small GTPase superfamily. Rab family.</text>
</comment>
<dbReference type="PANTHER" id="PTHR47980">
    <property type="entry name" value="LD44762P"/>
    <property type="match status" value="1"/>
</dbReference>
<organism evidence="8 9">
    <name type="scientific">Oikopleura dioica</name>
    <name type="common">Tunicate</name>
    <dbReference type="NCBI Taxonomy" id="34765"/>
    <lineage>
        <taxon>Eukaryota</taxon>
        <taxon>Metazoa</taxon>
        <taxon>Chordata</taxon>
        <taxon>Tunicata</taxon>
        <taxon>Appendicularia</taxon>
        <taxon>Copelata</taxon>
        <taxon>Oikopleuridae</taxon>
        <taxon>Oikopleura</taxon>
    </lineage>
</organism>
<dbReference type="SMART" id="SM00177">
    <property type="entry name" value="ARF"/>
    <property type="match status" value="1"/>
</dbReference>